<feature type="compositionally biased region" description="Low complexity" evidence="1">
    <location>
        <begin position="311"/>
        <end position="327"/>
    </location>
</feature>
<dbReference type="Pfam" id="PF02089">
    <property type="entry name" value="Palm_thioest"/>
    <property type="match status" value="1"/>
</dbReference>
<sequence length="858" mass="92296">MLSIAHTHCRRQARHLKASRMLPQSWQAAFGGTKAAEQAAAHTQHASTQDPSNDGLAVEQKEAREASAELPSQHDAPHSLSSRTAESGAAGAAGQSASVSAPREAVDLDDTRQRASFELAAYPASHDGISQATQNLVHTTHDGPIYRSIDPSRPLRSKVQTAKRRSSSPVSARRSSESVARDREGPLEDRSAEDPSGTNELRQALAEAKMDPLPSVIPAPARAHIAPDKSPQSRAQITLQASGRVVAAQAERPGPAGNGRTSMPHVPPSWLGALGFAASSRADGSSERTHRRQTSKASAGSMEGDDRVEEPASPAAKAGASAPSLLRSLSSHSSRGYAAPTLGLNRHGLITTSIGSPGTSASAGGPSNAPPELPAAAHTAISARQFGSLARSGSPVHDESQRRGPWSGEAAVRRFSTNANQTYLDDVEDVPSFWDFELSNDAEHTAGEKPQQPSTTHGKEETGFVGAMSRLRTAMGLQPPGTNDWWTSHRVTLENALAKASEAAQSTSSGMMTAAKKGEEETAKTGKAARDTYDSDAVEITPLREQKTWEIPKHPIVLAHGLFGFSSLALGPVTINYWRGISEMLQKRGTEFIVARVPASATIEERAEALRDIIEKEFPNRDISLIGHSMGGLDCRYLISRLENKSFRVRSLTTIATPHRGSSFADFMIQQVIGEENMPRALALVKALSIPGGGGAFKQLQLGPMQKFNEATPNVDGVKYFSYGAAFQPGMFSEWRVPFGIIYEQEGANDGLVSVKSSKWGEYAGTLGANHLELIGWVNAVKSQWQRMTGGEEPFDPNRLLIHMGRMWPPPLIQRTRLISRRRSSPTSFVTFGQSWDERPPVRALLPSVCRSWLCLPA</sequence>
<keyword evidence="3" id="KW-1185">Reference proteome</keyword>
<organism evidence="2 3">
    <name type="scientific">Ceraceosorus bombacis</name>
    <dbReference type="NCBI Taxonomy" id="401625"/>
    <lineage>
        <taxon>Eukaryota</taxon>
        <taxon>Fungi</taxon>
        <taxon>Dikarya</taxon>
        <taxon>Basidiomycota</taxon>
        <taxon>Ustilaginomycotina</taxon>
        <taxon>Exobasidiomycetes</taxon>
        <taxon>Ceraceosorales</taxon>
        <taxon>Ceraceosoraceae</taxon>
        <taxon>Ceraceosorus</taxon>
    </lineage>
</organism>
<name>A0A0P1BMF5_9BASI</name>
<accession>A0A0P1BMF5</accession>
<dbReference type="Proteomes" id="UP000054845">
    <property type="component" value="Unassembled WGS sequence"/>
</dbReference>
<evidence type="ECO:0000313" key="2">
    <source>
        <dbReference type="EMBL" id="CEH17241.1"/>
    </source>
</evidence>
<feature type="region of interest" description="Disordered" evidence="1">
    <location>
        <begin position="33"/>
        <end position="109"/>
    </location>
</feature>
<dbReference type="SUPFAM" id="SSF53474">
    <property type="entry name" value="alpha/beta-Hydrolases"/>
    <property type="match status" value="1"/>
</dbReference>
<feature type="region of interest" description="Disordered" evidence="1">
    <location>
        <begin position="502"/>
        <end position="530"/>
    </location>
</feature>
<dbReference type="EMBL" id="CCYA01000254">
    <property type="protein sequence ID" value="CEH17241.1"/>
    <property type="molecule type" value="Genomic_DNA"/>
</dbReference>
<evidence type="ECO:0000256" key="1">
    <source>
        <dbReference type="SAM" id="MobiDB-lite"/>
    </source>
</evidence>
<dbReference type="Gene3D" id="3.40.50.1820">
    <property type="entry name" value="alpha/beta hydrolase"/>
    <property type="match status" value="1"/>
</dbReference>
<protein>
    <submittedName>
        <fullName evidence="2">Triacylglycerol lipase</fullName>
    </submittedName>
</protein>
<feature type="compositionally biased region" description="Low complexity" evidence="1">
    <location>
        <begin position="81"/>
        <end position="101"/>
    </location>
</feature>
<feature type="region of interest" description="Disordered" evidence="1">
    <location>
        <begin position="350"/>
        <end position="373"/>
    </location>
</feature>
<feature type="compositionally biased region" description="Low complexity" evidence="1">
    <location>
        <begin position="351"/>
        <end position="367"/>
    </location>
</feature>
<feature type="compositionally biased region" description="Low complexity" evidence="1">
    <location>
        <begin position="33"/>
        <end position="46"/>
    </location>
</feature>
<reference evidence="2 3" key="1">
    <citation type="submission" date="2014-09" db="EMBL/GenBank/DDBJ databases">
        <authorList>
            <person name="Magalhaes I.L.F."/>
            <person name="Oliveira U."/>
            <person name="Santos F.R."/>
            <person name="Vidigal T.H.D.A."/>
            <person name="Brescovit A.D."/>
            <person name="Santos A.J."/>
        </authorList>
    </citation>
    <scope>NUCLEOTIDE SEQUENCE [LARGE SCALE GENOMIC DNA]</scope>
</reference>
<feature type="compositionally biased region" description="Basic and acidic residues" evidence="1">
    <location>
        <begin position="516"/>
        <end position="530"/>
    </location>
</feature>
<proteinExistence type="predicted"/>
<dbReference type="PANTHER" id="PTHR11440">
    <property type="entry name" value="LECITHIN-CHOLESTEROL ACYLTRANSFERASE-RELATED"/>
    <property type="match status" value="1"/>
</dbReference>
<feature type="region of interest" description="Disordered" evidence="1">
    <location>
        <begin position="242"/>
        <end position="327"/>
    </location>
</feature>
<dbReference type="InterPro" id="IPR029058">
    <property type="entry name" value="AB_hydrolase_fold"/>
</dbReference>
<dbReference type="OrthoDB" id="5592486at2759"/>
<feature type="region of interest" description="Disordered" evidence="1">
    <location>
        <begin position="141"/>
        <end position="199"/>
    </location>
</feature>
<dbReference type="AlphaFoldDB" id="A0A0P1BMF5"/>
<dbReference type="STRING" id="401625.A0A0P1BMF5"/>
<feature type="compositionally biased region" description="Basic and acidic residues" evidence="1">
    <location>
        <begin position="174"/>
        <end position="193"/>
    </location>
</feature>
<evidence type="ECO:0000313" key="3">
    <source>
        <dbReference type="Proteomes" id="UP000054845"/>
    </source>
</evidence>